<protein>
    <recommendedName>
        <fullName evidence="4">Phospho-2-dehydro-3-deoxyheptonate aldolase</fullName>
        <ecNumber evidence="4">2.5.1.54</ecNumber>
    </recommendedName>
</protein>
<accession>U2QCS8</accession>
<feature type="binding site" evidence="3">
    <location>
        <position position="418"/>
    </location>
    <ligand>
        <name>Mn(2+)</name>
        <dbReference type="ChEBI" id="CHEBI:29035"/>
    </ligand>
</feature>
<feature type="binding site" evidence="3">
    <location>
        <begin position="290"/>
        <end position="291"/>
    </location>
    <ligand>
        <name>phosphoenolpyruvate</name>
        <dbReference type="ChEBI" id="CHEBI:58702"/>
    </ligand>
</feature>
<dbReference type="SUPFAM" id="SSF51569">
    <property type="entry name" value="Aldolase"/>
    <property type="match status" value="1"/>
</dbReference>
<dbReference type="InterPro" id="IPR002480">
    <property type="entry name" value="DAHP_synth_2"/>
</dbReference>
<dbReference type="AlphaFoldDB" id="U2QCS8"/>
<keyword evidence="4" id="KW-0057">Aromatic amino acid biosynthesis</keyword>
<dbReference type="GO" id="GO:0009423">
    <property type="term" value="P:chorismate biosynthetic process"/>
    <property type="evidence" value="ECO:0007669"/>
    <property type="project" value="UniProtKB-UniPathway"/>
</dbReference>
<feature type="binding site" evidence="3">
    <location>
        <position position="133"/>
    </location>
    <ligand>
        <name>phosphoenolpyruvate</name>
        <dbReference type="ChEBI" id="CHEBI:58702"/>
    </ligand>
</feature>
<organism evidence="5 6">
    <name type="scientific">Propionibacterium acidifaciens F0233</name>
    <dbReference type="NCBI Taxonomy" id="553198"/>
    <lineage>
        <taxon>Bacteria</taxon>
        <taxon>Bacillati</taxon>
        <taxon>Actinomycetota</taxon>
        <taxon>Actinomycetes</taxon>
        <taxon>Propionibacteriales</taxon>
        <taxon>Propionibacteriaceae</taxon>
        <taxon>Propionibacterium</taxon>
    </lineage>
</organism>
<dbReference type="GO" id="GO:0009073">
    <property type="term" value="P:aromatic amino acid family biosynthetic process"/>
    <property type="evidence" value="ECO:0007669"/>
    <property type="project" value="UniProtKB-KW"/>
</dbReference>
<dbReference type="GO" id="GO:0003849">
    <property type="term" value="F:3-deoxy-7-phosphoheptulonate synthase activity"/>
    <property type="evidence" value="ECO:0007669"/>
    <property type="project" value="UniProtKB-EC"/>
</dbReference>
<comment type="catalytic activity">
    <reaction evidence="4">
        <text>D-erythrose 4-phosphate + phosphoenolpyruvate + H2O = 7-phospho-2-dehydro-3-deoxy-D-arabino-heptonate + phosphate</text>
        <dbReference type="Rhea" id="RHEA:14717"/>
        <dbReference type="ChEBI" id="CHEBI:15377"/>
        <dbReference type="ChEBI" id="CHEBI:16897"/>
        <dbReference type="ChEBI" id="CHEBI:43474"/>
        <dbReference type="ChEBI" id="CHEBI:58394"/>
        <dbReference type="ChEBI" id="CHEBI:58702"/>
        <dbReference type="EC" id="2.5.1.54"/>
    </reaction>
</comment>
<evidence type="ECO:0000256" key="4">
    <source>
        <dbReference type="RuleBase" id="RU363071"/>
    </source>
</evidence>
<comment type="similarity">
    <text evidence="1 4">Belongs to the class-II DAHP synthase family.</text>
</comment>
<keyword evidence="3" id="KW-0104">Cadmium</keyword>
<feature type="binding site" evidence="3">
    <location>
        <position position="376"/>
    </location>
    <ligand>
        <name>Mn(2+)</name>
        <dbReference type="ChEBI" id="CHEBI:29035"/>
    </ligand>
</feature>
<keyword evidence="3" id="KW-0170">Cobalt</keyword>
<dbReference type="NCBIfam" id="TIGR01358">
    <property type="entry name" value="DAHP_synth_II"/>
    <property type="match status" value="1"/>
</dbReference>
<evidence type="ECO:0000256" key="1">
    <source>
        <dbReference type="ARBA" id="ARBA00008911"/>
    </source>
</evidence>
<feature type="binding site" evidence="3">
    <location>
        <position position="448"/>
    </location>
    <ligand>
        <name>Mn(2+)</name>
        <dbReference type="ChEBI" id="CHEBI:29035"/>
    </ligand>
</feature>
<dbReference type="InterPro" id="IPR013785">
    <property type="entry name" value="Aldolase_TIM"/>
</dbReference>
<evidence type="ECO:0000256" key="2">
    <source>
        <dbReference type="ARBA" id="ARBA00022679"/>
    </source>
</evidence>
<reference evidence="5" key="1">
    <citation type="submission" date="2013-08" db="EMBL/GenBank/DDBJ databases">
        <authorList>
            <person name="Durkin A.S."/>
            <person name="Haft D.R."/>
            <person name="McCorrison J."/>
            <person name="Torralba M."/>
            <person name="Gillis M."/>
            <person name="Haft D.H."/>
            <person name="Methe B."/>
            <person name="Sutton G."/>
            <person name="Nelson K.E."/>
        </authorList>
    </citation>
    <scope>NUCLEOTIDE SEQUENCE [LARGE SCALE GENOMIC DNA]</scope>
    <source>
        <strain evidence="5">F0233</strain>
    </source>
</reference>
<feature type="binding site" evidence="3">
    <location>
        <position position="94"/>
    </location>
    <ligand>
        <name>Mn(2+)</name>
        <dbReference type="ChEBI" id="CHEBI:29035"/>
    </ligand>
</feature>
<comment type="caution">
    <text evidence="5">The sequence shown here is derived from an EMBL/GenBank/DDBJ whole genome shotgun (WGS) entry which is preliminary data.</text>
</comment>
<dbReference type="PANTHER" id="PTHR21337">
    <property type="entry name" value="PHOSPHO-2-DEHYDRO-3-DEOXYHEPTONATE ALDOLASE 1, 2"/>
    <property type="match status" value="1"/>
</dbReference>
<gene>
    <name evidence="5" type="ORF">HMPREF0682_2086</name>
</gene>
<keyword evidence="6" id="KW-1185">Reference proteome</keyword>
<comment type="cofactor">
    <cofactor evidence="3">
        <name>Mn(2+)</name>
        <dbReference type="ChEBI" id="CHEBI:29035"/>
    </cofactor>
    <cofactor evidence="3">
        <name>Co(2+)</name>
        <dbReference type="ChEBI" id="CHEBI:48828"/>
    </cofactor>
    <cofactor evidence="3">
        <name>Cd(2+)</name>
        <dbReference type="ChEBI" id="CHEBI:48775"/>
    </cofactor>
    <text evidence="3">Binds 1 divalent cation per subunit. The enzyme is active with manganese, cobalt or cadmium ions.</text>
</comment>
<feature type="binding site" evidence="3">
    <location>
        <position position="344"/>
    </location>
    <ligand>
        <name>phosphoenolpyruvate</name>
        <dbReference type="ChEBI" id="CHEBI:58702"/>
    </ligand>
</feature>
<evidence type="ECO:0000313" key="6">
    <source>
        <dbReference type="Proteomes" id="UP000017052"/>
    </source>
</evidence>
<dbReference type="EC" id="2.5.1.54" evidence="4"/>
<dbReference type="Gene3D" id="3.20.20.70">
    <property type="entry name" value="Aldolase class I"/>
    <property type="match status" value="1"/>
</dbReference>
<proteinExistence type="inferred from homology"/>
<dbReference type="GO" id="GO:0008652">
    <property type="term" value="P:amino acid biosynthetic process"/>
    <property type="evidence" value="ECO:0007669"/>
    <property type="project" value="UniProtKB-KW"/>
</dbReference>
<evidence type="ECO:0000256" key="3">
    <source>
        <dbReference type="PIRSR" id="PIRSR602480-1"/>
    </source>
</evidence>
<name>U2QCS8_9ACTN</name>
<comment type="pathway">
    <text evidence="4">Metabolic intermediate biosynthesis; chorismate biosynthesis; chorismate from D-erythrose 4-phosphate and phosphoenolpyruvate: step 1/7.</text>
</comment>
<evidence type="ECO:0000313" key="5">
    <source>
        <dbReference type="EMBL" id="ERK54231.1"/>
    </source>
</evidence>
<feature type="binding site" evidence="3">
    <location>
        <position position="313"/>
    </location>
    <ligand>
        <name>phosphoenolpyruvate</name>
        <dbReference type="ChEBI" id="CHEBI:58702"/>
    </ligand>
</feature>
<dbReference type="PANTHER" id="PTHR21337:SF0">
    <property type="entry name" value="PHOSPHO-2-DEHYDRO-3-DEOXYHEPTONATE ALDOLASE"/>
    <property type="match status" value="1"/>
</dbReference>
<dbReference type="Pfam" id="PF01474">
    <property type="entry name" value="DAHP_synth_2"/>
    <property type="match status" value="1"/>
</dbReference>
<dbReference type="EMBL" id="ACVN02000220">
    <property type="protein sequence ID" value="ERK54231.1"/>
    <property type="molecule type" value="Genomic_DNA"/>
</dbReference>
<keyword evidence="3" id="KW-0464">Manganese</keyword>
<keyword evidence="4" id="KW-0028">Amino-acid biosynthesis</keyword>
<sequence>MKPLAEGPTGRSPEQASGCGSILGKVPELIPSLTDLHAMPQVQQPHYDAAEAARVVNELRCLPPLVFAGECDDLREHIAQAADGRAFILQGGDCAETFDGVQANQIKAKLRVLLAMSVVLTYAAQVPVVKIGRLAGQYAKPRSKDTETRGDVTLPAYRGDAVNGFAFTAEARRHDPQRLIDMYNASAATLNLVRAFVKGGFADLRQLHAWNASFVKDSHVEDDYERVADEIQRALGFMTACGVDADTMRTVDFYASHEALLLDYEYAMTRIDSRSALPYDTSGHMVWIGERTRQPDGAQVELLSHVHNPLGIKLGPSATAADALAIADRLDPARVPGRITLITRMGAERVRDRLPALVEGVEASGRRVAWVCDPMHGNTFETPKGFKTREYAAVVAELNGFFDVHEQLGTWPGGVHMELTGDDVTECLGGAFQLSEVDLAERYETTCDPRLNRNQSLEMAFMIAERLNAYRAKYAPPEPPEPAPDWYG</sequence>
<dbReference type="UniPathway" id="UPA00053">
    <property type="reaction ID" value="UER00084"/>
</dbReference>
<dbReference type="Proteomes" id="UP000017052">
    <property type="component" value="Unassembled WGS sequence"/>
</dbReference>
<keyword evidence="2 4" id="KW-0808">Transferase</keyword>